<dbReference type="AlphaFoldDB" id="A0AAV5VHY5"/>
<feature type="transmembrane region" description="Helical" evidence="1">
    <location>
        <begin position="74"/>
        <end position="94"/>
    </location>
</feature>
<name>A0AAV5VHY5_9BILA</name>
<organism evidence="2 3">
    <name type="scientific">Pristionchus fissidentatus</name>
    <dbReference type="NCBI Taxonomy" id="1538716"/>
    <lineage>
        <taxon>Eukaryota</taxon>
        <taxon>Metazoa</taxon>
        <taxon>Ecdysozoa</taxon>
        <taxon>Nematoda</taxon>
        <taxon>Chromadorea</taxon>
        <taxon>Rhabditida</taxon>
        <taxon>Rhabditina</taxon>
        <taxon>Diplogasteromorpha</taxon>
        <taxon>Diplogasteroidea</taxon>
        <taxon>Neodiplogasteridae</taxon>
        <taxon>Pristionchus</taxon>
    </lineage>
</organism>
<evidence type="ECO:0000256" key="1">
    <source>
        <dbReference type="SAM" id="Phobius"/>
    </source>
</evidence>
<proteinExistence type="predicted"/>
<evidence type="ECO:0000313" key="2">
    <source>
        <dbReference type="EMBL" id="GMT18347.1"/>
    </source>
</evidence>
<accession>A0AAV5VHY5</accession>
<sequence>CGGERSAMSNEKFDPPKLSAEKVEIIEEKKKPSVNVEDSTWKMSSRDRATRLAVMQRTTFPDKLSVEPVSGQKVIQFILILGIIMSLAFFVMSYKYNKFSRS</sequence>
<keyword evidence="3" id="KW-1185">Reference proteome</keyword>
<dbReference type="EMBL" id="BTSY01000003">
    <property type="protein sequence ID" value="GMT18347.1"/>
    <property type="molecule type" value="Genomic_DNA"/>
</dbReference>
<evidence type="ECO:0000313" key="3">
    <source>
        <dbReference type="Proteomes" id="UP001432322"/>
    </source>
</evidence>
<gene>
    <name evidence="2" type="ORF">PFISCL1PPCAC_9644</name>
</gene>
<feature type="non-terminal residue" evidence="2">
    <location>
        <position position="1"/>
    </location>
</feature>
<keyword evidence="1" id="KW-0472">Membrane</keyword>
<dbReference type="Proteomes" id="UP001432322">
    <property type="component" value="Unassembled WGS sequence"/>
</dbReference>
<comment type="caution">
    <text evidence="2">The sequence shown here is derived from an EMBL/GenBank/DDBJ whole genome shotgun (WGS) entry which is preliminary data.</text>
</comment>
<keyword evidence="1" id="KW-0812">Transmembrane</keyword>
<reference evidence="2" key="1">
    <citation type="submission" date="2023-10" db="EMBL/GenBank/DDBJ databases">
        <title>Genome assembly of Pristionchus species.</title>
        <authorList>
            <person name="Yoshida K."/>
            <person name="Sommer R.J."/>
        </authorList>
    </citation>
    <scope>NUCLEOTIDE SEQUENCE</scope>
    <source>
        <strain evidence="2">RS5133</strain>
    </source>
</reference>
<feature type="non-terminal residue" evidence="2">
    <location>
        <position position="102"/>
    </location>
</feature>
<protein>
    <submittedName>
        <fullName evidence="2">Uncharacterized protein</fullName>
    </submittedName>
</protein>
<keyword evidence="1" id="KW-1133">Transmembrane helix</keyword>